<dbReference type="Pfam" id="PF00550">
    <property type="entry name" value="PP-binding"/>
    <property type="match status" value="1"/>
</dbReference>
<evidence type="ECO:0000256" key="23">
    <source>
        <dbReference type="ARBA" id="ARBA00047440"/>
    </source>
</evidence>
<keyword evidence="4" id="KW-0808">Transferase</keyword>
<dbReference type="InterPro" id="IPR009081">
    <property type="entry name" value="PP-bd_ACP"/>
</dbReference>
<comment type="catalytic activity">
    <reaction evidence="36">
        <text>3-oxohexanoyl-[ACP] + NADPH + H(+) = (3R)-hydroxyhexanoyl-[ACP] + NADP(+)</text>
        <dbReference type="Rhea" id="RHEA:41824"/>
        <dbReference type="Rhea" id="RHEA-COMP:9629"/>
        <dbReference type="Rhea" id="RHEA-COMP:9630"/>
        <dbReference type="ChEBI" id="CHEBI:15378"/>
        <dbReference type="ChEBI" id="CHEBI:57783"/>
        <dbReference type="ChEBI" id="CHEBI:58349"/>
        <dbReference type="ChEBI" id="CHEBI:78456"/>
        <dbReference type="ChEBI" id="CHEBI:78457"/>
    </reaction>
    <physiologicalReaction direction="left-to-right" evidence="36">
        <dbReference type="Rhea" id="RHEA:41825"/>
    </physiologicalReaction>
</comment>
<comment type="catalytic activity">
    <reaction evidence="10">
        <text>(3R)-hydroxyoctanoyl-[ACP] = (2E)-octenoyl-[ACP] + H2O</text>
        <dbReference type="Rhea" id="RHEA:41844"/>
        <dbReference type="Rhea" id="RHEA-COMP:9634"/>
        <dbReference type="Rhea" id="RHEA-COMP:9635"/>
        <dbReference type="ChEBI" id="CHEBI:15377"/>
        <dbReference type="ChEBI" id="CHEBI:78461"/>
        <dbReference type="ChEBI" id="CHEBI:78462"/>
    </reaction>
    <physiologicalReaction direction="left-to-right" evidence="10">
        <dbReference type="Rhea" id="RHEA:41845"/>
    </physiologicalReaction>
</comment>
<evidence type="ECO:0000256" key="6">
    <source>
        <dbReference type="ARBA" id="ARBA00022857"/>
    </source>
</evidence>
<dbReference type="CDD" id="cd02440">
    <property type="entry name" value="AdoMet_MTases"/>
    <property type="match status" value="1"/>
</dbReference>
<dbReference type="InterPro" id="IPR036291">
    <property type="entry name" value="NAD(P)-bd_dom_sf"/>
</dbReference>
<feature type="region of interest" description="N-terminal hotdog fold" evidence="50">
    <location>
        <begin position="927"/>
        <end position="1046"/>
    </location>
</feature>
<dbReference type="CDD" id="cd08955">
    <property type="entry name" value="KR_2_FAS_SDR_x"/>
    <property type="match status" value="1"/>
</dbReference>
<protein>
    <submittedName>
        <fullName evidence="54">SDR family NAD(P)-dependent oxidoreductase</fullName>
    </submittedName>
</protein>
<dbReference type="SUPFAM" id="SSF52151">
    <property type="entry name" value="FabD/lysophospholipase-like"/>
    <property type="match status" value="1"/>
</dbReference>
<dbReference type="InterPro" id="IPR016039">
    <property type="entry name" value="Thiolase-like"/>
</dbReference>
<dbReference type="Gene3D" id="3.40.366.10">
    <property type="entry name" value="Malonyl-Coenzyme A Acyl Carrier Protein, domain 2"/>
    <property type="match status" value="1"/>
</dbReference>
<dbReference type="SMART" id="SM00827">
    <property type="entry name" value="PKS_AT"/>
    <property type="match status" value="1"/>
</dbReference>
<evidence type="ECO:0000256" key="13">
    <source>
        <dbReference type="ARBA" id="ARBA00023388"/>
    </source>
</evidence>
<dbReference type="InterPro" id="IPR011032">
    <property type="entry name" value="GroES-like_sf"/>
</dbReference>
<evidence type="ECO:0000256" key="29">
    <source>
        <dbReference type="ARBA" id="ARBA00047953"/>
    </source>
</evidence>
<comment type="caution">
    <text evidence="54">The sequence shown here is derived from an EMBL/GenBank/DDBJ whole genome shotgun (WGS) entry which is preliminary data.</text>
</comment>
<evidence type="ECO:0000256" key="16">
    <source>
        <dbReference type="ARBA" id="ARBA00023399"/>
    </source>
</evidence>
<comment type="catalytic activity">
    <reaction evidence="49">
        <text>octanoyl-[ACP] + malonyl-[ACP] + H(+) = 3-oxodecanoyl-[ACP] + holo-[ACP] + CO2</text>
        <dbReference type="Rhea" id="RHEA:41852"/>
        <dbReference type="Rhea" id="RHEA-COMP:9623"/>
        <dbReference type="Rhea" id="RHEA-COMP:9636"/>
        <dbReference type="Rhea" id="RHEA-COMP:9637"/>
        <dbReference type="Rhea" id="RHEA-COMP:9685"/>
        <dbReference type="ChEBI" id="CHEBI:15378"/>
        <dbReference type="ChEBI" id="CHEBI:16526"/>
        <dbReference type="ChEBI" id="CHEBI:64479"/>
        <dbReference type="ChEBI" id="CHEBI:78449"/>
        <dbReference type="ChEBI" id="CHEBI:78463"/>
        <dbReference type="ChEBI" id="CHEBI:78464"/>
    </reaction>
    <physiologicalReaction direction="left-to-right" evidence="49">
        <dbReference type="Rhea" id="RHEA:41853"/>
    </physiologicalReaction>
</comment>
<dbReference type="InterPro" id="IPR020843">
    <property type="entry name" value="ER"/>
</dbReference>
<evidence type="ECO:0000256" key="14">
    <source>
        <dbReference type="ARBA" id="ARBA00023394"/>
    </source>
</evidence>
<evidence type="ECO:0000256" key="28">
    <source>
        <dbReference type="ARBA" id="ARBA00047897"/>
    </source>
</evidence>
<comment type="catalytic activity">
    <reaction evidence="47">
        <text>butanoyl-[ACP] + malonyl-[ACP] + H(+) = 3-oxohexanoyl-[ACP] + holo-[ACP] + CO2</text>
        <dbReference type="Rhea" id="RHEA:41820"/>
        <dbReference type="Rhea" id="RHEA-COMP:9623"/>
        <dbReference type="Rhea" id="RHEA-COMP:9628"/>
        <dbReference type="Rhea" id="RHEA-COMP:9629"/>
        <dbReference type="Rhea" id="RHEA-COMP:9685"/>
        <dbReference type="ChEBI" id="CHEBI:15378"/>
        <dbReference type="ChEBI" id="CHEBI:16526"/>
        <dbReference type="ChEBI" id="CHEBI:64479"/>
        <dbReference type="ChEBI" id="CHEBI:78449"/>
        <dbReference type="ChEBI" id="CHEBI:78454"/>
        <dbReference type="ChEBI" id="CHEBI:78456"/>
    </reaction>
    <physiologicalReaction direction="left-to-right" evidence="47">
        <dbReference type="Rhea" id="RHEA:41821"/>
    </physiologicalReaction>
</comment>
<evidence type="ECO:0000256" key="20">
    <source>
        <dbReference type="ARBA" id="ARBA00047300"/>
    </source>
</evidence>
<dbReference type="GO" id="GO:0005886">
    <property type="term" value="C:plasma membrane"/>
    <property type="evidence" value="ECO:0007669"/>
    <property type="project" value="TreeGrafter"/>
</dbReference>
<evidence type="ECO:0000313" key="55">
    <source>
        <dbReference type="Proteomes" id="UP000622533"/>
    </source>
</evidence>
<dbReference type="SUPFAM" id="SSF53901">
    <property type="entry name" value="Thiolase-like"/>
    <property type="match status" value="1"/>
</dbReference>
<dbReference type="SMART" id="SM01294">
    <property type="entry name" value="PKS_PP_betabranch"/>
    <property type="match status" value="1"/>
</dbReference>
<evidence type="ECO:0000256" key="45">
    <source>
        <dbReference type="ARBA" id="ARBA00049414"/>
    </source>
</evidence>
<evidence type="ECO:0000256" key="3">
    <source>
        <dbReference type="ARBA" id="ARBA00022553"/>
    </source>
</evidence>
<dbReference type="Pfam" id="PF08240">
    <property type="entry name" value="ADH_N"/>
    <property type="match status" value="1"/>
</dbReference>
<dbReference type="SMART" id="SM00829">
    <property type="entry name" value="PKS_ER"/>
    <property type="match status" value="1"/>
</dbReference>
<comment type="catalytic activity">
    <reaction evidence="30">
        <text>acetyl-[ACP] + malonyl-[ACP] + H(+) = 3-oxobutanoyl-[ACP] + holo-[ACP] + CO2</text>
        <dbReference type="Rhea" id="RHEA:41800"/>
        <dbReference type="Rhea" id="RHEA-COMP:9621"/>
        <dbReference type="Rhea" id="RHEA-COMP:9623"/>
        <dbReference type="Rhea" id="RHEA-COMP:9625"/>
        <dbReference type="Rhea" id="RHEA-COMP:9685"/>
        <dbReference type="ChEBI" id="CHEBI:15378"/>
        <dbReference type="ChEBI" id="CHEBI:16526"/>
        <dbReference type="ChEBI" id="CHEBI:64479"/>
        <dbReference type="ChEBI" id="CHEBI:78446"/>
        <dbReference type="ChEBI" id="CHEBI:78449"/>
        <dbReference type="ChEBI" id="CHEBI:78450"/>
    </reaction>
    <physiologicalReaction direction="left-to-right" evidence="30">
        <dbReference type="Rhea" id="RHEA:41801"/>
    </physiologicalReaction>
</comment>
<dbReference type="SMART" id="SM00822">
    <property type="entry name" value="PKS_KR"/>
    <property type="match status" value="1"/>
</dbReference>
<comment type="catalytic activity">
    <reaction evidence="15">
        <text>(3R)-hydroxytetradecanoyl-[ACP] = (2E)-tetradecenoyl-[ACP] + H2O</text>
        <dbReference type="Rhea" id="RHEA:41892"/>
        <dbReference type="Rhea" id="RHEA-COMP:9646"/>
        <dbReference type="Rhea" id="RHEA-COMP:9647"/>
        <dbReference type="ChEBI" id="CHEBI:15377"/>
        <dbReference type="ChEBI" id="CHEBI:78474"/>
        <dbReference type="ChEBI" id="CHEBI:78475"/>
    </reaction>
    <physiologicalReaction direction="left-to-right" evidence="15">
        <dbReference type="Rhea" id="RHEA:41893"/>
    </physiologicalReaction>
</comment>
<dbReference type="Gene3D" id="3.90.180.10">
    <property type="entry name" value="Medium-chain alcohol dehydrogenases, catalytic domain"/>
    <property type="match status" value="1"/>
</dbReference>
<dbReference type="InterPro" id="IPR013968">
    <property type="entry name" value="PKS_KR"/>
</dbReference>
<evidence type="ECO:0000256" key="43">
    <source>
        <dbReference type="ARBA" id="ARBA00049171"/>
    </source>
</evidence>
<evidence type="ECO:0000259" key="53">
    <source>
        <dbReference type="PROSITE" id="PS52019"/>
    </source>
</evidence>
<comment type="catalytic activity">
    <reaction evidence="28">
        <text>(2E)-hexenoyl-[ACP] + NADPH + H(+) = hexanoyl-[ACP] + NADP(+)</text>
        <dbReference type="Rhea" id="RHEA:41832"/>
        <dbReference type="Rhea" id="RHEA-COMP:9631"/>
        <dbReference type="Rhea" id="RHEA-COMP:9632"/>
        <dbReference type="ChEBI" id="CHEBI:15378"/>
        <dbReference type="ChEBI" id="CHEBI:57783"/>
        <dbReference type="ChEBI" id="CHEBI:58349"/>
        <dbReference type="ChEBI" id="CHEBI:78458"/>
        <dbReference type="ChEBI" id="CHEBI:78459"/>
    </reaction>
    <physiologicalReaction direction="left-to-right" evidence="28">
        <dbReference type="Rhea" id="RHEA:41833"/>
    </physiologicalReaction>
</comment>
<evidence type="ECO:0000256" key="17">
    <source>
        <dbReference type="ARBA" id="ARBA00023401"/>
    </source>
</evidence>
<evidence type="ECO:0000256" key="5">
    <source>
        <dbReference type="ARBA" id="ARBA00022799"/>
    </source>
</evidence>
<evidence type="ECO:0000256" key="27">
    <source>
        <dbReference type="ARBA" id="ARBA00047810"/>
    </source>
</evidence>
<dbReference type="SUPFAM" id="SSF51735">
    <property type="entry name" value="NAD(P)-binding Rossmann-fold domains"/>
    <property type="match status" value="3"/>
</dbReference>
<dbReference type="InterPro" id="IPR001031">
    <property type="entry name" value="Thioesterase"/>
</dbReference>
<evidence type="ECO:0000256" key="32">
    <source>
        <dbReference type="ARBA" id="ARBA00048281"/>
    </source>
</evidence>
<dbReference type="InterPro" id="IPR049551">
    <property type="entry name" value="PKS_DH_C"/>
</dbReference>
<evidence type="ECO:0000256" key="24">
    <source>
        <dbReference type="ARBA" id="ARBA00047451"/>
    </source>
</evidence>
<dbReference type="Pfam" id="PF00109">
    <property type="entry name" value="ketoacyl-synt"/>
    <property type="match status" value="1"/>
</dbReference>
<dbReference type="Gene3D" id="3.30.70.3290">
    <property type="match status" value="1"/>
</dbReference>
<evidence type="ECO:0000256" key="48">
    <source>
        <dbReference type="ARBA" id="ARBA00049521"/>
    </source>
</evidence>
<comment type="catalytic activity">
    <reaction evidence="21">
        <text>hexanoyl-[ACP] + malonyl-[ACP] + H(+) = 3-oxooctanoyl-[ACP] + holo-[ACP] + CO2</text>
        <dbReference type="Rhea" id="RHEA:41836"/>
        <dbReference type="Rhea" id="RHEA-COMP:9623"/>
        <dbReference type="Rhea" id="RHEA-COMP:9632"/>
        <dbReference type="Rhea" id="RHEA-COMP:9633"/>
        <dbReference type="Rhea" id="RHEA-COMP:9685"/>
        <dbReference type="ChEBI" id="CHEBI:15378"/>
        <dbReference type="ChEBI" id="CHEBI:16526"/>
        <dbReference type="ChEBI" id="CHEBI:64479"/>
        <dbReference type="ChEBI" id="CHEBI:78449"/>
        <dbReference type="ChEBI" id="CHEBI:78459"/>
        <dbReference type="ChEBI" id="CHEBI:78460"/>
    </reaction>
    <physiologicalReaction direction="left-to-right" evidence="21">
        <dbReference type="Rhea" id="RHEA:41837"/>
    </physiologicalReaction>
</comment>
<dbReference type="InterPro" id="IPR050091">
    <property type="entry name" value="PKS_NRPS_Biosynth_Enz"/>
</dbReference>
<evidence type="ECO:0000256" key="50">
    <source>
        <dbReference type="PROSITE-ProRule" id="PRU01363"/>
    </source>
</evidence>
<evidence type="ECO:0000256" key="22">
    <source>
        <dbReference type="ARBA" id="ARBA00047400"/>
    </source>
</evidence>
<dbReference type="PANTHER" id="PTHR43775">
    <property type="entry name" value="FATTY ACID SYNTHASE"/>
    <property type="match status" value="1"/>
</dbReference>
<dbReference type="Proteomes" id="UP000622533">
    <property type="component" value="Unassembled WGS sequence"/>
</dbReference>
<comment type="function">
    <text evidence="19">Fatty acid synthetase is a multifunctional enzyme that catalyzes the de novo biosynthesis of long-chain saturated fatty acids starting from acetyl-CoA and malonyl-CoA in the presence of NADPH. This multifunctional protein contains 7 catalytic activities and a site for the binding of the prosthetic group 4'-phosphopantetheine of the acyl carrier protein ([ACP]) domain.</text>
</comment>
<comment type="catalytic activity">
    <reaction evidence="25">
        <text>(2E)-butenoyl-[ACP] + NADPH + H(+) = butanoyl-[ACP] + NADP(+)</text>
        <dbReference type="Rhea" id="RHEA:41812"/>
        <dbReference type="Rhea" id="RHEA-COMP:9627"/>
        <dbReference type="Rhea" id="RHEA-COMP:9628"/>
        <dbReference type="ChEBI" id="CHEBI:15378"/>
        <dbReference type="ChEBI" id="CHEBI:57783"/>
        <dbReference type="ChEBI" id="CHEBI:58349"/>
        <dbReference type="ChEBI" id="CHEBI:78453"/>
        <dbReference type="ChEBI" id="CHEBI:78454"/>
    </reaction>
    <physiologicalReaction direction="left-to-right" evidence="25">
        <dbReference type="Rhea" id="RHEA:41813"/>
    </physiologicalReaction>
</comment>
<comment type="catalytic activity">
    <reaction evidence="17">
        <text>(3R)-hydroxyhexadecanoyl-[ACP] = (2E)-hexadecenoyl-[ACP] + H2O</text>
        <dbReference type="Rhea" id="RHEA:41908"/>
        <dbReference type="Rhea" id="RHEA-COMP:9650"/>
        <dbReference type="Rhea" id="RHEA-COMP:9651"/>
        <dbReference type="ChEBI" id="CHEBI:15377"/>
        <dbReference type="ChEBI" id="CHEBI:78480"/>
        <dbReference type="ChEBI" id="CHEBI:78481"/>
    </reaction>
    <physiologicalReaction direction="left-to-right" evidence="17">
        <dbReference type="Rhea" id="RHEA:41909"/>
    </physiologicalReaction>
</comment>
<comment type="catalytic activity">
    <reaction evidence="32">
        <text>(2E)-dodecenoyl-[ACP] + NADPH + H(+) = dodecanoyl-[ACP] + NADP(+)</text>
        <dbReference type="Rhea" id="RHEA:41880"/>
        <dbReference type="Rhea" id="RHEA-COMP:9643"/>
        <dbReference type="Rhea" id="RHEA-COMP:9644"/>
        <dbReference type="ChEBI" id="CHEBI:15378"/>
        <dbReference type="ChEBI" id="CHEBI:57783"/>
        <dbReference type="ChEBI" id="CHEBI:58349"/>
        <dbReference type="ChEBI" id="CHEBI:65264"/>
        <dbReference type="ChEBI" id="CHEBI:78472"/>
    </reaction>
    <physiologicalReaction direction="left-to-right" evidence="32">
        <dbReference type="Rhea" id="RHEA:41881"/>
    </physiologicalReaction>
</comment>
<dbReference type="GO" id="GO:0005737">
    <property type="term" value="C:cytoplasm"/>
    <property type="evidence" value="ECO:0007669"/>
    <property type="project" value="TreeGrafter"/>
</dbReference>
<evidence type="ECO:0000256" key="46">
    <source>
        <dbReference type="ARBA" id="ARBA00049422"/>
    </source>
</evidence>
<dbReference type="GO" id="GO:0071770">
    <property type="term" value="P:DIM/DIP cell wall layer assembly"/>
    <property type="evidence" value="ECO:0007669"/>
    <property type="project" value="TreeGrafter"/>
</dbReference>
<name>A0A8J6ZNQ0_DESMC</name>
<evidence type="ECO:0000259" key="51">
    <source>
        <dbReference type="PROSITE" id="PS50075"/>
    </source>
</evidence>
<comment type="catalytic activity">
    <reaction evidence="12">
        <text>(3R)-hydroxyhexanoyl-[ACP] = (2E)-hexenoyl-[ACP] + H2O</text>
        <dbReference type="Rhea" id="RHEA:41828"/>
        <dbReference type="Rhea" id="RHEA-COMP:9630"/>
        <dbReference type="Rhea" id="RHEA-COMP:9631"/>
        <dbReference type="ChEBI" id="CHEBI:15377"/>
        <dbReference type="ChEBI" id="CHEBI:78457"/>
        <dbReference type="ChEBI" id="CHEBI:78458"/>
    </reaction>
    <physiologicalReaction direction="left-to-right" evidence="12">
        <dbReference type="Rhea" id="RHEA:41829"/>
    </physiologicalReaction>
</comment>
<dbReference type="SUPFAM" id="SSF53335">
    <property type="entry name" value="S-adenosyl-L-methionine-dependent methyltransferases"/>
    <property type="match status" value="1"/>
</dbReference>
<evidence type="ECO:0000256" key="36">
    <source>
        <dbReference type="ARBA" id="ARBA00048571"/>
    </source>
</evidence>
<evidence type="ECO:0000256" key="49">
    <source>
        <dbReference type="ARBA" id="ARBA00049533"/>
    </source>
</evidence>
<dbReference type="Pfam" id="PF00975">
    <property type="entry name" value="Thioesterase"/>
    <property type="match status" value="1"/>
</dbReference>
<evidence type="ECO:0000256" key="12">
    <source>
        <dbReference type="ARBA" id="ARBA00023373"/>
    </source>
</evidence>
<dbReference type="PROSITE" id="PS52004">
    <property type="entry name" value="KS3_2"/>
    <property type="match status" value="1"/>
</dbReference>
<evidence type="ECO:0000256" key="34">
    <source>
        <dbReference type="ARBA" id="ARBA00048420"/>
    </source>
</evidence>
<dbReference type="CDD" id="cd00833">
    <property type="entry name" value="PKS"/>
    <property type="match status" value="1"/>
</dbReference>
<dbReference type="SMART" id="SM00823">
    <property type="entry name" value="PKS_PP"/>
    <property type="match status" value="1"/>
</dbReference>
<evidence type="ECO:0000256" key="19">
    <source>
        <dbReference type="ARBA" id="ARBA00023442"/>
    </source>
</evidence>
<dbReference type="PANTHER" id="PTHR43775:SF37">
    <property type="entry name" value="SI:DKEY-61P9.11"/>
    <property type="match status" value="1"/>
</dbReference>
<comment type="catalytic activity">
    <reaction evidence="22">
        <text>a (3R)-hydroxyacyl-[ACP] + NADP(+) = a 3-oxoacyl-[ACP] + NADPH + H(+)</text>
        <dbReference type="Rhea" id="RHEA:17397"/>
        <dbReference type="Rhea" id="RHEA-COMP:9916"/>
        <dbReference type="Rhea" id="RHEA-COMP:9945"/>
        <dbReference type="ChEBI" id="CHEBI:15378"/>
        <dbReference type="ChEBI" id="CHEBI:57783"/>
        <dbReference type="ChEBI" id="CHEBI:58349"/>
        <dbReference type="ChEBI" id="CHEBI:78776"/>
        <dbReference type="ChEBI" id="CHEBI:78827"/>
        <dbReference type="EC" id="1.1.1.100"/>
    </reaction>
    <physiologicalReaction direction="right-to-left" evidence="22">
        <dbReference type="Rhea" id="RHEA:17399"/>
    </physiologicalReaction>
</comment>
<feature type="domain" description="Ketosynthase family 3 (KS3)" evidence="52">
    <location>
        <begin position="20"/>
        <end position="445"/>
    </location>
</feature>
<comment type="catalytic activity">
    <reaction evidence="39">
        <text>hexadecanoyl-[ACP] + H2O = hexadecanoate + holo-[ACP] + H(+)</text>
        <dbReference type="Rhea" id="RHEA:41932"/>
        <dbReference type="Rhea" id="RHEA-COMP:9652"/>
        <dbReference type="Rhea" id="RHEA-COMP:9685"/>
        <dbReference type="ChEBI" id="CHEBI:7896"/>
        <dbReference type="ChEBI" id="CHEBI:15377"/>
        <dbReference type="ChEBI" id="CHEBI:15378"/>
        <dbReference type="ChEBI" id="CHEBI:64479"/>
        <dbReference type="ChEBI" id="CHEBI:78483"/>
        <dbReference type="EC" id="3.1.2.14"/>
    </reaction>
    <physiologicalReaction direction="left-to-right" evidence="39">
        <dbReference type="Rhea" id="RHEA:41933"/>
    </physiologicalReaction>
</comment>
<evidence type="ECO:0000256" key="9">
    <source>
        <dbReference type="ARBA" id="ARBA00023315"/>
    </source>
</evidence>
<dbReference type="Pfam" id="PF21394">
    <property type="entry name" value="Beta-ketacyl_N"/>
    <property type="match status" value="1"/>
</dbReference>
<dbReference type="PROSITE" id="PS52019">
    <property type="entry name" value="PKS_MFAS_DH"/>
    <property type="match status" value="1"/>
</dbReference>
<comment type="catalytic activity">
    <reaction evidence="34">
        <text>(2E)-octenoyl-[ACP] + NADPH + H(+) = octanoyl-[ACP] + NADP(+)</text>
        <dbReference type="Rhea" id="RHEA:41848"/>
        <dbReference type="Rhea" id="RHEA-COMP:9635"/>
        <dbReference type="Rhea" id="RHEA-COMP:9636"/>
        <dbReference type="ChEBI" id="CHEBI:15378"/>
        <dbReference type="ChEBI" id="CHEBI:57783"/>
        <dbReference type="ChEBI" id="CHEBI:58349"/>
        <dbReference type="ChEBI" id="CHEBI:78462"/>
        <dbReference type="ChEBI" id="CHEBI:78463"/>
    </reaction>
    <physiologicalReaction direction="left-to-right" evidence="34">
        <dbReference type="Rhea" id="RHEA:41849"/>
    </physiologicalReaction>
</comment>
<dbReference type="InterPro" id="IPR029063">
    <property type="entry name" value="SAM-dependent_MTases_sf"/>
</dbReference>
<dbReference type="Gene3D" id="1.10.1200.10">
    <property type="entry name" value="ACP-like"/>
    <property type="match status" value="1"/>
</dbReference>
<evidence type="ECO:0000256" key="21">
    <source>
        <dbReference type="ARBA" id="ARBA00047394"/>
    </source>
</evidence>
<dbReference type="PROSITE" id="PS00606">
    <property type="entry name" value="KS3_1"/>
    <property type="match status" value="1"/>
</dbReference>
<dbReference type="GO" id="GO:0141148">
    <property type="term" value="F:enoyl-[acyl-carrier-protein] reductase (NADPH) activity"/>
    <property type="evidence" value="ECO:0007669"/>
    <property type="project" value="UniProtKB-EC"/>
</dbReference>
<sequence>MQQSSKETTYYEYGGSGREKEPIAIIGMGCRFPGSANSPEAFWKLLVSGVDAITEVPESRWNINKFYDPDITKPGKMRTRWGGFVDQIDEFDAQFFGIFPREASRMDPQQRLTLEVAWEALEDAGLVSERLANSKTGVFIGISTSDYLNIQGCDRDSINAYTSLGNVHCITANRISYILNLKGPSMTVDTACSSSLVAVHLACQSIWNQESVLAIAGGVNAMLGPEVSIGFSKASMLSPDGRCFTFDARANGYVRAEGAGIVVLKPLSQAQADGDPIYAVILSSVVNQDGKTKGIAVPNRKSQEAAIQEACRLAGISPQQIQYVEAHGTGTPVGDPIEAMALGNVVGKNRTPGDYCTVGSVKTNIGHLEIASGIAGLIKTALAIKHGQIPPHLHFQTPNPRIRFEELGLRLPTTLEPWRNENGLRIAGVNSFGFGGTNAHVLLSGLATDAVTGITDSDQENRALLLPLSAKSPEALMAVAQVTHDFLVGIDGSSDVSLSDICYTASLRRGHYDHRLALVGNSFAELVENLQAFLAGENRPGLSSGYLAPKFKPKLTFVFSGMGSQWWAMGRQLLESEAVFREAIKKCDELLRQYVDWSLLEELTASQENSRINSSQIAQCSIFAIQIALAALWRSWGITPQAIVGHSLGEVAAAHVAGVLSLEDAVRVIFHRSCTQAKVSGKGTMLAVGLSSEEAERVSAELGYQSCVSIAAVNSPSAVTLAGDSAALEEIAKSLQQKQIFCRFLQVEVPYHSPLMEPLKAELAQLLQEIKPQTATIPLFSTVTSKQVDGLELDGTYWGLNMRGPVLFAGAIASLIKAGYNTFVEISAHPVLANSISECLALAGVSGKVLQSLRRFEPERPTMLSSFGKLYTLGYPVDWYKLYPQGRVVPLPCYPWQRERHWNESEETMAVRIGTISHRLMLGQQVHPLLGNRLKSSQPIWDTEIDKLSLSYLDDHRVQGAVVYPAAAYVEMALAAAKEIFKQGAYIVEEIEFAKALFLPESGVSRLQLSLESNQTSFEINSNVQGSPSEWVRHATGKLTRAEKGSLSKQVVLDEIKSRCPNEIFKSDLYQQFQEIKLEYGPSFQGIEQLWSGEGEALAQIQVSNALQTQVEEYQLHPAILDACFQVSLATVWVKRTYLPVQIDQVRVYGRPGLQMWSYTRLVEQSATRIKGDMLLIDDAGNVLAEFIGLVCQSLENKQESSEKADYLYEYQWEMKARPNQELVRPNPDYLLDPMQIAEKLQFQAVQLSVQLGRKQYYEQVKPQIDALCANYILKAFEQLGWQPKLHTPISAETLAEQLGVVSVHLPLLNRLLEILAKDGVLHQVDDQWEVCRLPEMKQPIEAWKALFARFPAYQAELTLLGRCGQKLASVLIGEVDALQLISPGGSVTTSEHLYQDSPSYRIYNLLVEKAIAMALSRLPEGRTVRILEIGAGTGSITSHVLPKLTLQQTEYVFTDISGQFTISAEQKFHDYPFVEYQTLDIEGDVIGQGFQPHSFDLILASDVLHTTSNLRQTLENVKQLLASGGLLVLLEPTADNYWQDLVFGLLKDRWSFTDVQQGRSHPWLCETQWRSLLTDVGFAEVATIADIPPQTSKSLQSVILATSAVLEPAVQPSSIVPLNSENPGTWLIFADNSGVGQQLAQQLKQRQQTPILIKPGTAFQHLDLDSYQIRPEHAEDMQQLLEAVDANQPACSGVVYLWSLDTPANEQMTAATLESTLTNNCLGVLHLVQALAKVNWSHSLRLFVVTNSTQTVGGLKSLSVAQSPLWGLGRVINNEYANLSCTRLDLSPTITPEEIQSLTQELLTDDQEDEIALRGQERYVNRLRKLSLADLLPKSTANQQPFRLEISAPGVLENLQLRAMTLSKPGPGEVEIQVCATGLNFKDVAKTLNLLNDASLQGTFSGRSLGIECTGIITAIGSGVEGFHIGDEVIACAPHSFSTHITTDTRAVVHKPPHLGFEEAATIPVTFLTAYYALDYLGRLRQGERVLIHAAAGGVGLAAIQIAQTVGAEIFATAGSPEKRELLRSLGVEHVMDSRSTAFASQVMEITNGKGVDIVLNSLAGEAIPKSLSVLAAYGRFIEIGKRDIEQNNKLGLRPFQNNLSFFAVDLDKLLRDRPDFAGSLLREVMGYFEAKTFHPLPHRVFPISRVVSAFRYMAQAKHIGKIVISLQQPDVKVVPSSPETITFRPDGTYLITGGLGGFGLAVAQWLVKGGARHLVLVGRSGANSSAAKEAVTTLESAGVRVLVAKADVSREEEVKSVLANMSQSMPPLRGIIHAAMVLDDALLLDLNQERLAKAIAPKAMGAWNLHTHTLDVPLDLFVSFSSFSSIIGNAGQGNYVAANTFLDALAHHRRALGLPALTVNWGAIADVGYVADNTAIGKYLDQMGMKGLRSHQALQILGQLLRVEAVQTAVAPFNWQRLSEIYPAGASARFSQLVNSAAVLTKADGRNSKADLLLGDLMTAEPTERLQILESHLREVVALVLGTSPAKLDSQKSLANLGLDSLMGVELSNRIESVLGLSLPTMKLMQGPSISQLAAELVDQLMGTSQTQLPSSVTAVPTDWLVFPKPNPDACLRLFCFPYLGGSTSEFLPWSDDLPSDVEVCAVKLPGSQDFLGKQSFDELTSVIKILVEVLVPYLDKPFAFYGHSLGALICFELARQLRRENGKVPAHLFVGASQAPQIPYLHPSVEKLPEFESVKGVSINDLPQLYRDNTELLELLPLVLKEVTLLAEKYSYTEEDPLNCPISVFGGMQDNVITEDLLSPWREQTRSNFQLQMLSGNHLFLHSAQQLLLQAISEDLSSLIESVK</sequence>
<dbReference type="FunFam" id="3.40.50.720:FF:000209">
    <property type="entry name" value="Polyketide synthase Pks12"/>
    <property type="match status" value="1"/>
</dbReference>
<comment type="catalytic activity">
    <reaction evidence="29">
        <text>3-oxobutanoyl-[ACP] + NADPH + H(+) = (3R)-hydroxybutanoyl-[ACP] + NADP(+)</text>
        <dbReference type="Rhea" id="RHEA:41804"/>
        <dbReference type="Rhea" id="RHEA-COMP:9625"/>
        <dbReference type="Rhea" id="RHEA-COMP:9626"/>
        <dbReference type="ChEBI" id="CHEBI:15378"/>
        <dbReference type="ChEBI" id="CHEBI:57783"/>
        <dbReference type="ChEBI" id="CHEBI:58349"/>
        <dbReference type="ChEBI" id="CHEBI:78450"/>
        <dbReference type="ChEBI" id="CHEBI:78451"/>
    </reaction>
    <physiologicalReaction direction="left-to-right" evidence="29">
        <dbReference type="Rhea" id="RHEA:41805"/>
    </physiologicalReaction>
</comment>
<evidence type="ECO:0000256" key="47">
    <source>
        <dbReference type="ARBA" id="ARBA00049449"/>
    </source>
</evidence>
<dbReference type="SUPFAM" id="SSF55048">
    <property type="entry name" value="Probable ACP-binding domain of malonyl-CoA ACP transacylase"/>
    <property type="match status" value="1"/>
</dbReference>
<dbReference type="GO" id="GO:0031177">
    <property type="term" value="F:phosphopantetheine binding"/>
    <property type="evidence" value="ECO:0007669"/>
    <property type="project" value="InterPro"/>
</dbReference>
<keyword evidence="7" id="KW-0663">Pyridoxal phosphate</keyword>
<dbReference type="SUPFAM" id="SSF50129">
    <property type="entry name" value="GroES-like"/>
    <property type="match status" value="1"/>
</dbReference>
<comment type="catalytic activity">
    <reaction evidence="31">
        <text>hexadecanoyl-[ACP] + malonyl-[ACP] + H(+) = 3-oxooctadecanoyl-[ACP] + holo-[ACP] + CO2</text>
        <dbReference type="Rhea" id="RHEA:41916"/>
        <dbReference type="Rhea" id="RHEA-COMP:9623"/>
        <dbReference type="Rhea" id="RHEA-COMP:9652"/>
        <dbReference type="Rhea" id="RHEA-COMP:9653"/>
        <dbReference type="Rhea" id="RHEA-COMP:9685"/>
        <dbReference type="ChEBI" id="CHEBI:15378"/>
        <dbReference type="ChEBI" id="CHEBI:16526"/>
        <dbReference type="ChEBI" id="CHEBI:64479"/>
        <dbReference type="ChEBI" id="CHEBI:78449"/>
        <dbReference type="ChEBI" id="CHEBI:78483"/>
        <dbReference type="ChEBI" id="CHEBI:78487"/>
    </reaction>
    <physiologicalReaction direction="left-to-right" evidence="31">
        <dbReference type="Rhea" id="RHEA:41917"/>
    </physiologicalReaction>
</comment>
<evidence type="ECO:0000256" key="30">
    <source>
        <dbReference type="ARBA" id="ARBA00047961"/>
    </source>
</evidence>
<dbReference type="InterPro" id="IPR013217">
    <property type="entry name" value="Methyltransf_12"/>
</dbReference>
<dbReference type="Pfam" id="PF08242">
    <property type="entry name" value="Methyltransf_12"/>
    <property type="match status" value="1"/>
</dbReference>
<evidence type="ECO:0000256" key="8">
    <source>
        <dbReference type="ARBA" id="ARBA00023268"/>
    </source>
</evidence>
<evidence type="ECO:0000256" key="31">
    <source>
        <dbReference type="ARBA" id="ARBA00048051"/>
    </source>
</evidence>
<dbReference type="Gene3D" id="3.40.50.720">
    <property type="entry name" value="NAD(P)-binding Rossmann-like Domain"/>
    <property type="match status" value="3"/>
</dbReference>
<dbReference type="InterPro" id="IPR014031">
    <property type="entry name" value="Ketoacyl_synth_C"/>
</dbReference>
<dbReference type="InterPro" id="IPR001227">
    <property type="entry name" value="Ac_transferase_dom_sf"/>
</dbReference>
<comment type="catalytic activity">
    <reaction evidence="43">
        <text>(2E)-tetradecenoyl-[ACP] + NADPH + H(+) = tetradecanoyl-[ACP] + NADP(+)</text>
        <dbReference type="Rhea" id="RHEA:41896"/>
        <dbReference type="Rhea" id="RHEA-COMP:9647"/>
        <dbReference type="Rhea" id="RHEA-COMP:9648"/>
        <dbReference type="ChEBI" id="CHEBI:15378"/>
        <dbReference type="ChEBI" id="CHEBI:57783"/>
        <dbReference type="ChEBI" id="CHEBI:58349"/>
        <dbReference type="ChEBI" id="CHEBI:78475"/>
        <dbReference type="ChEBI" id="CHEBI:78477"/>
    </reaction>
    <physiologicalReaction direction="left-to-right" evidence="43">
        <dbReference type="Rhea" id="RHEA:41897"/>
    </physiologicalReaction>
</comment>
<keyword evidence="2" id="KW-0596">Phosphopantetheine</keyword>
<evidence type="ECO:0000256" key="38">
    <source>
        <dbReference type="ARBA" id="ARBA00048691"/>
    </source>
</evidence>
<comment type="catalytic activity">
    <reaction evidence="27">
        <text>(2E)-hexadecenoyl-[ACP] + NADPH + H(+) = hexadecanoyl-[ACP] + NADP(+)</text>
        <dbReference type="Rhea" id="RHEA:41912"/>
        <dbReference type="Rhea" id="RHEA-COMP:9651"/>
        <dbReference type="Rhea" id="RHEA-COMP:9652"/>
        <dbReference type="ChEBI" id="CHEBI:15378"/>
        <dbReference type="ChEBI" id="CHEBI:57783"/>
        <dbReference type="ChEBI" id="CHEBI:58349"/>
        <dbReference type="ChEBI" id="CHEBI:78481"/>
        <dbReference type="ChEBI" id="CHEBI:78483"/>
    </reaction>
    <physiologicalReaction direction="left-to-right" evidence="27">
        <dbReference type="Rhea" id="RHEA:41913"/>
    </physiologicalReaction>
</comment>
<evidence type="ECO:0000256" key="37">
    <source>
        <dbReference type="ARBA" id="ARBA00048650"/>
    </source>
</evidence>
<comment type="catalytic activity">
    <reaction evidence="11">
        <text>(3R)-hydroxydodecanoyl-[ACP] = (2E)-dodecenoyl-[ACP] + H2O</text>
        <dbReference type="Rhea" id="RHEA:41876"/>
        <dbReference type="Rhea" id="RHEA-COMP:9642"/>
        <dbReference type="Rhea" id="RHEA-COMP:9643"/>
        <dbReference type="ChEBI" id="CHEBI:15377"/>
        <dbReference type="ChEBI" id="CHEBI:78470"/>
        <dbReference type="ChEBI" id="CHEBI:78472"/>
    </reaction>
    <physiologicalReaction direction="left-to-right" evidence="11">
        <dbReference type="Rhea" id="RHEA:41877"/>
    </physiologicalReaction>
</comment>
<comment type="catalytic activity">
    <reaction evidence="24">
        <text>tetradecanoyl-[ACP] + malonyl-[ACP] + H(+) = 3-oxohexadecanoyl-[ACP] + holo-[ACP] + CO2</text>
        <dbReference type="Rhea" id="RHEA:41900"/>
        <dbReference type="Rhea" id="RHEA-COMP:9623"/>
        <dbReference type="Rhea" id="RHEA-COMP:9648"/>
        <dbReference type="Rhea" id="RHEA-COMP:9649"/>
        <dbReference type="Rhea" id="RHEA-COMP:9685"/>
        <dbReference type="ChEBI" id="CHEBI:15378"/>
        <dbReference type="ChEBI" id="CHEBI:16526"/>
        <dbReference type="ChEBI" id="CHEBI:64479"/>
        <dbReference type="ChEBI" id="CHEBI:78449"/>
        <dbReference type="ChEBI" id="CHEBI:78477"/>
        <dbReference type="ChEBI" id="CHEBI:78478"/>
    </reaction>
    <physiologicalReaction direction="left-to-right" evidence="24">
        <dbReference type="Rhea" id="RHEA:41901"/>
    </physiologicalReaction>
</comment>
<keyword evidence="8" id="KW-0511">Multifunctional enzyme</keyword>
<evidence type="ECO:0000256" key="10">
    <source>
        <dbReference type="ARBA" id="ARBA00023332"/>
    </source>
</evidence>
<keyword evidence="6" id="KW-0521">NADP</keyword>
<keyword evidence="5" id="KW-0702">S-nitrosylation</keyword>
<comment type="catalytic activity">
    <reaction evidence="40">
        <text>3-oxotetradecanoyl-[ACP] + NADPH + H(+) = (3R)-hydroxytetradecanoyl-[ACP] + NADP(+)</text>
        <dbReference type="Rhea" id="RHEA:41888"/>
        <dbReference type="Rhea" id="RHEA-COMP:9645"/>
        <dbReference type="Rhea" id="RHEA-COMP:9646"/>
        <dbReference type="ChEBI" id="CHEBI:15378"/>
        <dbReference type="ChEBI" id="CHEBI:57783"/>
        <dbReference type="ChEBI" id="CHEBI:58349"/>
        <dbReference type="ChEBI" id="CHEBI:78473"/>
        <dbReference type="ChEBI" id="CHEBI:78474"/>
    </reaction>
    <physiologicalReaction direction="left-to-right" evidence="40">
        <dbReference type="Rhea" id="RHEA:41889"/>
    </physiologicalReaction>
</comment>
<evidence type="ECO:0000256" key="18">
    <source>
        <dbReference type="ARBA" id="ARBA00023402"/>
    </source>
</evidence>
<evidence type="ECO:0000313" key="54">
    <source>
        <dbReference type="EMBL" id="MBE9024012.1"/>
    </source>
</evidence>
<evidence type="ECO:0000256" key="11">
    <source>
        <dbReference type="ARBA" id="ARBA00023351"/>
    </source>
</evidence>
<dbReference type="InterPro" id="IPR049552">
    <property type="entry name" value="PKS_DH_N"/>
</dbReference>
<comment type="catalytic activity">
    <reaction evidence="44">
        <text>3-oxododecanoyl-[ACP] + NADPH + H(+) = (3R)-hydroxydodecanoyl-[ACP] + NADP(+)</text>
        <dbReference type="Rhea" id="RHEA:41872"/>
        <dbReference type="Rhea" id="RHEA-COMP:9641"/>
        <dbReference type="Rhea" id="RHEA-COMP:9642"/>
        <dbReference type="ChEBI" id="CHEBI:15378"/>
        <dbReference type="ChEBI" id="CHEBI:57783"/>
        <dbReference type="ChEBI" id="CHEBI:58349"/>
        <dbReference type="ChEBI" id="CHEBI:78469"/>
        <dbReference type="ChEBI" id="CHEBI:78470"/>
    </reaction>
    <physiologicalReaction direction="left-to-right" evidence="44">
        <dbReference type="Rhea" id="RHEA:41873"/>
    </physiologicalReaction>
</comment>
<evidence type="ECO:0000256" key="35">
    <source>
        <dbReference type="ARBA" id="ARBA00048506"/>
    </source>
</evidence>
<dbReference type="Pfam" id="PF08659">
    <property type="entry name" value="KR"/>
    <property type="match status" value="1"/>
</dbReference>
<comment type="catalytic activity">
    <reaction evidence="41">
        <text>(2E)-octadecenoyl-[ACP] + NADPH + H(+) = octadecanoyl-[ACP] + NADP(+)</text>
        <dbReference type="Rhea" id="RHEA:41928"/>
        <dbReference type="Rhea" id="RHEA-COMP:9655"/>
        <dbReference type="Rhea" id="RHEA-COMP:9656"/>
        <dbReference type="ChEBI" id="CHEBI:15378"/>
        <dbReference type="ChEBI" id="CHEBI:57783"/>
        <dbReference type="ChEBI" id="CHEBI:58349"/>
        <dbReference type="ChEBI" id="CHEBI:78489"/>
        <dbReference type="ChEBI" id="CHEBI:78495"/>
    </reaction>
    <physiologicalReaction direction="left-to-right" evidence="41">
        <dbReference type="Rhea" id="RHEA:41929"/>
    </physiologicalReaction>
</comment>
<comment type="catalytic activity">
    <reaction evidence="26">
        <text>dodecanoyl-[ACP] + malonyl-[ACP] + H(+) = 3-oxotetradecanoyl-[ACP] + holo-[ACP] + CO2</text>
        <dbReference type="Rhea" id="RHEA:41884"/>
        <dbReference type="Rhea" id="RHEA-COMP:9623"/>
        <dbReference type="Rhea" id="RHEA-COMP:9644"/>
        <dbReference type="Rhea" id="RHEA-COMP:9645"/>
        <dbReference type="Rhea" id="RHEA-COMP:9685"/>
        <dbReference type="ChEBI" id="CHEBI:15378"/>
        <dbReference type="ChEBI" id="CHEBI:16526"/>
        <dbReference type="ChEBI" id="CHEBI:64479"/>
        <dbReference type="ChEBI" id="CHEBI:65264"/>
        <dbReference type="ChEBI" id="CHEBI:78449"/>
        <dbReference type="ChEBI" id="CHEBI:78473"/>
    </reaction>
    <physiologicalReaction direction="left-to-right" evidence="26">
        <dbReference type="Rhea" id="RHEA:41885"/>
    </physiologicalReaction>
</comment>
<evidence type="ECO:0000256" key="2">
    <source>
        <dbReference type="ARBA" id="ARBA00022450"/>
    </source>
</evidence>
<evidence type="ECO:0000256" key="39">
    <source>
        <dbReference type="ARBA" id="ARBA00048704"/>
    </source>
</evidence>
<dbReference type="Pfam" id="PF14765">
    <property type="entry name" value="PS-DH"/>
    <property type="match status" value="1"/>
</dbReference>
<dbReference type="Pfam" id="PF02801">
    <property type="entry name" value="Ketoacyl-synt_C"/>
    <property type="match status" value="1"/>
</dbReference>
<comment type="catalytic activity">
    <reaction evidence="46">
        <text>3-oxooctanoyl-[ACP] + NADPH + H(+) = (3R)-hydroxyoctanoyl-[ACP] + NADP(+)</text>
        <dbReference type="Rhea" id="RHEA:41840"/>
        <dbReference type="Rhea" id="RHEA-COMP:9633"/>
        <dbReference type="Rhea" id="RHEA-COMP:9634"/>
        <dbReference type="ChEBI" id="CHEBI:15378"/>
        <dbReference type="ChEBI" id="CHEBI:57783"/>
        <dbReference type="ChEBI" id="CHEBI:58349"/>
        <dbReference type="ChEBI" id="CHEBI:78460"/>
        <dbReference type="ChEBI" id="CHEBI:78461"/>
    </reaction>
    <physiologicalReaction direction="left-to-right" evidence="46">
        <dbReference type="Rhea" id="RHEA:41841"/>
    </physiologicalReaction>
</comment>
<feature type="region of interest" description="C-terminal hotdog fold" evidence="50">
    <location>
        <begin position="1061"/>
        <end position="1201"/>
    </location>
</feature>
<evidence type="ECO:0000256" key="33">
    <source>
        <dbReference type="ARBA" id="ARBA00048289"/>
    </source>
</evidence>
<comment type="catalytic activity">
    <reaction evidence="20">
        <text>3-oxooctadecanoyl-[ACP] + NADPH + H(+) = (3R)-hydroxyoctadecanoyl-[ACP] + NADP(+)</text>
        <dbReference type="Rhea" id="RHEA:41920"/>
        <dbReference type="Rhea" id="RHEA-COMP:9653"/>
        <dbReference type="Rhea" id="RHEA-COMP:9654"/>
        <dbReference type="ChEBI" id="CHEBI:15378"/>
        <dbReference type="ChEBI" id="CHEBI:57783"/>
        <dbReference type="ChEBI" id="CHEBI:58349"/>
        <dbReference type="ChEBI" id="CHEBI:78487"/>
        <dbReference type="ChEBI" id="CHEBI:78488"/>
    </reaction>
    <physiologicalReaction direction="left-to-right" evidence="20">
        <dbReference type="Rhea" id="RHEA:41921"/>
    </physiologicalReaction>
</comment>
<dbReference type="Gene3D" id="3.40.50.1820">
    <property type="entry name" value="alpha/beta hydrolase"/>
    <property type="match status" value="1"/>
</dbReference>
<dbReference type="GO" id="GO:0004312">
    <property type="term" value="F:fatty acid synthase activity"/>
    <property type="evidence" value="ECO:0007669"/>
    <property type="project" value="TreeGrafter"/>
</dbReference>
<dbReference type="GO" id="GO:0004316">
    <property type="term" value="F:3-oxoacyl-[acyl-carrier-protein] reductase (NADPH) activity"/>
    <property type="evidence" value="ECO:0007669"/>
    <property type="project" value="UniProtKB-EC"/>
</dbReference>
<dbReference type="InterPro" id="IPR020806">
    <property type="entry name" value="PKS_PP-bd"/>
</dbReference>
<dbReference type="InterPro" id="IPR057326">
    <property type="entry name" value="KR_dom"/>
</dbReference>
<organism evidence="54 55">
    <name type="scientific">Desmonostoc muscorum LEGE 12446</name>
    <dbReference type="NCBI Taxonomy" id="1828758"/>
    <lineage>
        <taxon>Bacteria</taxon>
        <taxon>Bacillati</taxon>
        <taxon>Cyanobacteriota</taxon>
        <taxon>Cyanophyceae</taxon>
        <taxon>Nostocales</taxon>
        <taxon>Nostocaceae</taxon>
        <taxon>Desmonostoc</taxon>
    </lineage>
</organism>
<comment type="catalytic activity">
    <reaction evidence="37">
        <text>a 2,3-saturated acyl-[ACP] + NADP(+) = a (2E)-enoyl-[ACP] + NADPH + H(+)</text>
        <dbReference type="Rhea" id="RHEA:22564"/>
        <dbReference type="Rhea" id="RHEA-COMP:9925"/>
        <dbReference type="Rhea" id="RHEA-COMP:9926"/>
        <dbReference type="ChEBI" id="CHEBI:15378"/>
        <dbReference type="ChEBI" id="CHEBI:57783"/>
        <dbReference type="ChEBI" id="CHEBI:58349"/>
        <dbReference type="ChEBI" id="CHEBI:78784"/>
        <dbReference type="ChEBI" id="CHEBI:78785"/>
        <dbReference type="EC" id="1.3.1.39"/>
    </reaction>
    <physiologicalReaction direction="right-to-left" evidence="37">
        <dbReference type="Rhea" id="RHEA:22566"/>
    </physiologicalReaction>
</comment>
<dbReference type="Pfam" id="PF00698">
    <property type="entry name" value="Acyl_transf_1"/>
    <property type="match status" value="1"/>
</dbReference>
<dbReference type="Pfam" id="PF13602">
    <property type="entry name" value="ADH_zinc_N_2"/>
    <property type="match status" value="1"/>
</dbReference>
<dbReference type="GO" id="GO:0016297">
    <property type="term" value="F:fatty acyl-[ACP] hydrolase activity"/>
    <property type="evidence" value="ECO:0007669"/>
    <property type="project" value="UniProtKB-EC"/>
</dbReference>
<feature type="domain" description="Carrier" evidence="51">
    <location>
        <begin position="2469"/>
        <end position="2543"/>
    </location>
</feature>
<dbReference type="Gene3D" id="3.40.47.10">
    <property type="match status" value="1"/>
</dbReference>
<dbReference type="Pfam" id="PF22621">
    <property type="entry name" value="CurL-like_PKS_C"/>
    <property type="match status" value="1"/>
</dbReference>
<keyword evidence="3" id="KW-0597">Phosphoprotein</keyword>
<evidence type="ECO:0000256" key="40">
    <source>
        <dbReference type="ARBA" id="ARBA00048935"/>
    </source>
</evidence>
<comment type="catalytic activity">
    <reaction evidence="45">
        <text>3-oxohexadecanoyl-[ACP] + NADPH + H(+) = (3R)-hydroxyhexadecanoyl-[ACP] + NADP(+)</text>
        <dbReference type="Rhea" id="RHEA:41904"/>
        <dbReference type="Rhea" id="RHEA-COMP:9649"/>
        <dbReference type="Rhea" id="RHEA-COMP:9650"/>
        <dbReference type="ChEBI" id="CHEBI:15378"/>
        <dbReference type="ChEBI" id="CHEBI:57783"/>
        <dbReference type="ChEBI" id="CHEBI:58349"/>
        <dbReference type="ChEBI" id="CHEBI:78478"/>
        <dbReference type="ChEBI" id="CHEBI:78480"/>
    </reaction>
    <physiologicalReaction direction="left-to-right" evidence="45">
        <dbReference type="Rhea" id="RHEA:41905"/>
    </physiologicalReaction>
</comment>
<dbReference type="EMBL" id="JADEXS010000219">
    <property type="protein sequence ID" value="MBE9024012.1"/>
    <property type="molecule type" value="Genomic_DNA"/>
</dbReference>
<dbReference type="InterPro" id="IPR020807">
    <property type="entry name" value="PKS_DH"/>
</dbReference>
<comment type="catalytic activity">
    <reaction evidence="14">
        <text>a (3R)-hydroxyacyl-[ACP] = a (2E)-enoyl-[ACP] + H2O</text>
        <dbReference type="Rhea" id="RHEA:13097"/>
        <dbReference type="Rhea" id="RHEA-COMP:9925"/>
        <dbReference type="Rhea" id="RHEA-COMP:9945"/>
        <dbReference type="ChEBI" id="CHEBI:15377"/>
        <dbReference type="ChEBI" id="CHEBI:78784"/>
        <dbReference type="ChEBI" id="CHEBI:78827"/>
        <dbReference type="EC" id="4.2.1.59"/>
    </reaction>
    <physiologicalReaction direction="left-to-right" evidence="14">
        <dbReference type="Rhea" id="RHEA:13098"/>
    </physiologicalReaction>
</comment>
<dbReference type="SUPFAM" id="SSF53474">
    <property type="entry name" value="alpha/beta-Hydrolases"/>
    <property type="match status" value="1"/>
</dbReference>
<comment type="catalytic activity">
    <reaction evidence="48">
        <text>(2E)-decenoyl-[ACP] + NADPH + H(+) = decanoyl-[ACP] + NADP(+)</text>
        <dbReference type="Rhea" id="RHEA:41864"/>
        <dbReference type="Rhea" id="RHEA-COMP:9639"/>
        <dbReference type="Rhea" id="RHEA-COMP:9640"/>
        <dbReference type="ChEBI" id="CHEBI:15378"/>
        <dbReference type="ChEBI" id="CHEBI:57783"/>
        <dbReference type="ChEBI" id="CHEBI:58349"/>
        <dbReference type="ChEBI" id="CHEBI:78467"/>
        <dbReference type="ChEBI" id="CHEBI:78468"/>
    </reaction>
    <physiologicalReaction direction="left-to-right" evidence="48">
        <dbReference type="Rhea" id="RHEA:41865"/>
    </physiologicalReaction>
</comment>
<feature type="active site" description="Proton acceptor; for dehydratase activity" evidence="50">
    <location>
        <position position="956"/>
    </location>
</feature>
<comment type="catalytic activity">
    <reaction evidence="38">
        <text>holo-[ACP] + acetyl-CoA = acetyl-[ACP] + CoA</text>
        <dbReference type="Rhea" id="RHEA:41788"/>
        <dbReference type="Rhea" id="RHEA-COMP:9621"/>
        <dbReference type="Rhea" id="RHEA-COMP:9685"/>
        <dbReference type="ChEBI" id="CHEBI:57287"/>
        <dbReference type="ChEBI" id="CHEBI:57288"/>
        <dbReference type="ChEBI" id="CHEBI:64479"/>
        <dbReference type="ChEBI" id="CHEBI:78446"/>
        <dbReference type="EC" id="2.3.1.38"/>
    </reaction>
    <physiologicalReaction direction="left-to-right" evidence="38">
        <dbReference type="Rhea" id="RHEA:41789"/>
    </physiologicalReaction>
</comment>
<comment type="catalytic activity">
    <reaction evidence="35">
        <text>a fatty acyl-[ACP] + malonyl-[ACP] + H(+) = a 3-oxoacyl-[ACP] + holo-[ACP] + CO2</text>
        <dbReference type="Rhea" id="RHEA:22836"/>
        <dbReference type="Rhea" id="RHEA-COMP:9623"/>
        <dbReference type="Rhea" id="RHEA-COMP:9685"/>
        <dbReference type="Rhea" id="RHEA-COMP:9916"/>
        <dbReference type="Rhea" id="RHEA-COMP:14125"/>
        <dbReference type="ChEBI" id="CHEBI:15378"/>
        <dbReference type="ChEBI" id="CHEBI:16526"/>
        <dbReference type="ChEBI" id="CHEBI:64479"/>
        <dbReference type="ChEBI" id="CHEBI:78449"/>
        <dbReference type="ChEBI" id="CHEBI:78776"/>
        <dbReference type="ChEBI" id="CHEBI:138651"/>
        <dbReference type="EC" id="2.3.1.41"/>
    </reaction>
    <physiologicalReaction direction="left-to-right" evidence="35">
        <dbReference type="Rhea" id="RHEA:22837"/>
    </physiologicalReaction>
</comment>
<dbReference type="CDD" id="cd05195">
    <property type="entry name" value="enoyl_red"/>
    <property type="match status" value="1"/>
</dbReference>
<dbReference type="SMART" id="SM00825">
    <property type="entry name" value="PKS_KS"/>
    <property type="match status" value="1"/>
</dbReference>
<dbReference type="GO" id="GO:0004315">
    <property type="term" value="F:3-oxoacyl-[acyl-carrier-protein] synthase activity"/>
    <property type="evidence" value="ECO:0007669"/>
    <property type="project" value="UniProtKB-EC"/>
</dbReference>
<evidence type="ECO:0000256" key="25">
    <source>
        <dbReference type="ARBA" id="ARBA00047500"/>
    </source>
</evidence>
<dbReference type="PROSITE" id="PS50075">
    <property type="entry name" value="CARRIER"/>
    <property type="match status" value="1"/>
</dbReference>
<evidence type="ECO:0000256" key="42">
    <source>
        <dbReference type="ARBA" id="ARBA00049109"/>
    </source>
</evidence>
<evidence type="ECO:0000256" key="15">
    <source>
        <dbReference type="ARBA" id="ARBA00023398"/>
    </source>
</evidence>
<evidence type="ECO:0000256" key="7">
    <source>
        <dbReference type="ARBA" id="ARBA00022898"/>
    </source>
</evidence>
<dbReference type="InterPro" id="IPR029058">
    <property type="entry name" value="AB_hydrolase_fold"/>
</dbReference>
<evidence type="ECO:0000256" key="41">
    <source>
        <dbReference type="ARBA" id="ARBA00049019"/>
    </source>
</evidence>
<evidence type="ECO:0000259" key="52">
    <source>
        <dbReference type="PROSITE" id="PS52004"/>
    </source>
</evidence>
<dbReference type="InterPro" id="IPR049490">
    <property type="entry name" value="C883_1060-like_KR_N"/>
</dbReference>
<dbReference type="InterPro" id="IPR016035">
    <property type="entry name" value="Acyl_Trfase/lysoPLipase"/>
</dbReference>
<dbReference type="Pfam" id="PF21089">
    <property type="entry name" value="PKS_DH_N"/>
    <property type="match status" value="1"/>
</dbReference>
<dbReference type="InterPro" id="IPR036736">
    <property type="entry name" value="ACP-like_sf"/>
</dbReference>
<evidence type="ECO:0000256" key="44">
    <source>
        <dbReference type="ARBA" id="ARBA00049263"/>
    </source>
</evidence>
<dbReference type="InterPro" id="IPR014043">
    <property type="entry name" value="Acyl_transferase_dom"/>
</dbReference>
<comment type="catalytic activity">
    <reaction evidence="16">
        <text>(3R)-hydroxyoctadecanoyl-[ACP] = (2E)-octadecenoyl-[ACP] + H2O</text>
        <dbReference type="Rhea" id="RHEA:41924"/>
        <dbReference type="Rhea" id="RHEA-COMP:9654"/>
        <dbReference type="Rhea" id="RHEA-COMP:9655"/>
        <dbReference type="ChEBI" id="CHEBI:15377"/>
        <dbReference type="ChEBI" id="CHEBI:78488"/>
        <dbReference type="ChEBI" id="CHEBI:78489"/>
    </reaction>
    <physiologicalReaction direction="left-to-right" evidence="16">
        <dbReference type="Rhea" id="RHEA:41925"/>
    </physiologicalReaction>
</comment>
<dbReference type="InterPro" id="IPR013154">
    <property type="entry name" value="ADH-like_N"/>
</dbReference>
<feature type="active site" description="Proton donor; for dehydratase activity" evidence="50">
    <location>
        <position position="1122"/>
    </location>
</feature>
<keyword evidence="9" id="KW-0012">Acyltransferase</keyword>
<dbReference type="InterPro" id="IPR018201">
    <property type="entry name" value="Ketoacyl_synth_AS"/>
</dbReference>
<dbReference type="GO" id="GO:0006633">
    <property type="term" value="P:fatty acid biosynthetic process"/>
    <property type="evidence" value="ECO:0007669"/>
    <property type="project" value="InterPro"/>
</dbReference>
<dbReference type="InterPro" id="IPR042104">
    <property type="entry name" value="PKS_dehydratase_sf"/>
</dbReference>
<comment type="catalytic activity">
    <reaction evidence="23">
        <text>3-oxodecanoyl-[ACP] + NADPH + H(+) = (3R)-hydroxydecanoyl-[ACP] + NADP(+)</text>
        <dbReference type="Rhea" id="RHEA:41856"/>
        <dbReference type="Rhea" id="RHEA-COMP:9637"/>
        <dbReference type="Rhea" id="RHEA-COMP:9638"/>
        <dbReference type="ChEBI" id="CHEBI:15378"/>
        <dbReference type="ChEBI" id="CHEBI:57783"/>
        <dbReference type="ChEBI" id="CHEBI:58349"/>
        <dbReference type="ChEBI" id="CHEBI:78464"/>
        <dbReference type="ChEBI" id="CHEBI:78466"/>
    </reaction>
    <physiologicalReaction direction="left-to-right" evidence="23">
        <dbReference type="Rhea" id="RHEA:41857"/>
    </physiologicalReaction>
</comment>
<dbReference type="FunFam" id="3.40.47.10:FF:000019">
    <property type="entry name" value="Polyketide synthase type I"/>
    <property type="match status" value="1"/>
</dbReference>
<accession>A0A8J6ZNQ0</accession>
<dbReference type="Gene3D" id="3.10.129.110">
    <property type="entry name" value="Polyketide synthase dehydratase"/>
    <property type="match status" value="1"/>
</dbReference>
<dbReference type="SMART" id="SM00826">
    <property type="entry name" value="PKS_DH"/>
    <property type="match status" value="1"/>
</dbReference>
<dbReference type="GO" id="GO:0004313">
    <property type="term" value="F:[acyl-carrier-protein] S-acetyltransferase activity"/>
    <property type="evidence" value="ECO:0007669"/>
    <property type="project" value="UniProtKB-EC"/>
</dbReference>
<dbReference type="GO" id="GO:0019171">
    <property type="term" value="F:(3R)-hydroxyacyl-[acyl-carrier-protein] dehydratase activity"/>
    <property type="evidence" value="ECO:0007669"/>
    <property type="project" value="UniProtKB-EC"/>
</dbReference>
<dbReference type="InterPro" id="IPR016036">
    <property type="entry name" value="Malonyl_transacylase_ACP-bd"/>
</dbReference>
<keyword evidence="55" id="KW-1185">Reference proteome</keyword>
<evidence type="ECO:0000256" key="4">
    <source>
        <dbReference type="ARBA" id="ARBA00022679"/>
    </source>
</evidence>
<comment type="catalytic activity">
    <reaction evidence="42">
        <text>decanoyl-[ACP] + malonyl-[ACP] + H(+) = 3-oxododecanoyl-[ACP] + holo-[ACP] + CO2</text>
        <dbReference type="Rhea" id="RHEA:41868"/>
        <dbReference type="Rhea" id="RHEA-COMP:9623"/>
        <dbReference type="Rhea" id="RHEA-COMP:9640"/>
        <dbReference type="Rhea" id="RHEA-COMP:9641"/>
        <dbReference type="Rhea" id="RHEA-COMP:9685"/>
        <dbReference type="ChEBI" id="CHEBI:15378"/>
        <dbReference type="ChEBI" id="CHEBI:16526"/>
        <dbReference type="ChEBI" id="CHEBI:64479"/>
        <dbReference type="ChEBI" id="CHEBI:78449"/>
        <dbReference type="ChEBI" id="CHEBI:78468"/>
        <dbReference type="ChEBI" id="CHEBI:78469"/>
    </reaction>
    <physiologicalReaction direction="left-to-right" evidence="42">
        <dbReference type="Rhea" id="RHEA:41869"/>
    </physiologicalReaction>
</comment>
<dbReference type="FunFam" id="3.40.366.10:FF:000002">
    <property type="entry name" value="Probable polyketide synthase 2"/>
    <property type="match status" value="1"/>
</dbReference>
<proteinExistence type="predicted"/>
<evidence type="ECO:0000256" key="26">
    <source>
        <dbReference type="ARBA" id="ARBA00047578"/>
    </source>
</evidence>
<feature type="domain" description="PKS/mFAS DH" evidence="53">
    <location>
        <begin position="927"/>
        <end position="1201"/>
    </location>
</feature>
<evidence type="ECO:0000256" key="1">
    <source>
        <dbReference type="ARBA" id="ARBA00005189"/>
    </source>
</evidence>
<dbReference type="SUPFAM" id="SSF47336">
    <property type="entry name" value="ACP-like"/>
    <property type="match status" value="1"/>
</dbReference>
<comment type="catalytic activity">
    <reaction evidence="33">
        <text>tetradecanoyl-[ACP] + H2O = tetradecanoate + holo-[ACP] + H(+)</text>
        <dbReference type="Rhea" id="RHEA:30123"/>
        <dbReference type="Rhea" id="RHEA-COMP:9648"/>
        <dbReference type="Rhea" id="RHEA-COMP:9685"/>
        <dbReference type="ChEBI" id="CHEBI:15377"/>
        <dbReference type="ChEBI" id="CHEBI:15378"/>
        <dbReference type="ChEBI" id="CHEBI:30807"/>
        <dbReference type="ChEBI" id="CHEBI:64479"/>
        <dbReference type="ChEBI" id="CHEBI:78477"/>
        <dbReference type="EC" id="3.1.2.14"/>
    </reaction>
    <physiologicalReaction direction="left-to-right" evidence="33">
        <dbReference type="Rhea" id="RHEA:30124"/>
    </physiologicalReaction>
</comment>
<dbReference type="Gene3D" id="3.40.50.150">
    <property type="entry name" value="Vaccinia Virus protein VP39"/>
    <property type="match status" value="1"/>
</dbReference>
<comment type="catalytic activity">
    <reaction evidence="18">
        <text>(3R)-hydroxybutanoyl-[ACP] = (2E)-butenoyl-[ACP] + H2O</text>
        <dbReference type="Rhea" id="RHEA:41808"/>
        <dbReference type="Rhea" id="RHEA-COMP:9626"/>
        <dbReference type="Rhea" id="RHEA-COMP:9627"/>
        <dbReference type="ChEBI" id="CHEBI:15377"/>
        <dbReference type="ChEBI" id="CHEBI:78451"/>
        <dbReference type="ChEBI" id="CHEBI:78453"/>
    </reaction>
    <physiologicalReaction direction="left-to-right" evidence="18">
        <dbReference type="Rhea" id="RHEA:41809"/>
    </physiologicalReaction>
</comment>
<comment type="pathway">
    <text evidence="1">Lipid metabolism.</text>
</comment>
<dbReference type="InterPro" id="IPR049900">
    <property type="entry name" value="PKS_mFAS_DH"/>
</dbReference>
<dbReference type="InterPro" id="IPR014030">
    <property type="entry name" value="Ketoacyl_synth_N"/>
</dbReference>
<dbReference type="InterPro" id="IPR020841">
    <property type="entry name" value="PKS_Beta-ketoAc_synthase_dom"/>
</dbReference>
<comment type="catalytic activity">
    <reaction evidence="13">
        <text>(3R)-hydroxydecanoyl-[ACP] = (2E)-decenoyl-[ACP] + H2O</text>
        <dbReference type="Rhea" id="RHEA:41860"/>
        <dbReference type="Rhea" id="RHEA-COMP:9638"/>
        <dbReference type="Rhea" id="RHEA-COMP:9639"/>
        <dbReference type="ChEBI" id="CHEBI:15377"/>
        <dbReference type="ChEBI" id="CHEBI:78466"/>
        <dbReference type="ChEBI" id="CHEBI:78467"/>
    </reaction>
    <physiologicalReaction direction="left-to-right" evidence="13">
        <dbReference type="Rhea" id="RHEA:41861"/>
    </physiologicalReaction>
</comment>
<reference evidence="54" key="1">
    <citation type="submission" date="2020-10" db="EMBL/GenBank/DDBJ databases">
        <authorList>
            <person name="Castelo-Branco R."/>
            <person name="Eusebio N."/>
            <person name="Adriana R."/>
            <person name="Vieira A."/>
            <person name="Brugerolle De Fraissinette N."/>
            <person name="Rezende De Castro R."/>
            <person name="Schneider M.P."/>
            <person name="Vasconcelos V."/>
            <person name="Leao P.N."/>
        </authorList>
    </citation>
    <scope>NUCLEOTIDE SEQUENCE</scope>
    <source>
        <strain evidence="54">LEGE 12446</strain>
    </source>
</reference>
<gene>
    <name evidence="54" type="ORF">IQ276_16730</name>
</gene>